<dbReference type="Pfam" id="PF10094">
    <property type="entry name" value="DUF2332"/>
    <property type="match status" value="1"/>
</dbReference>
<reference evidence="1" key="2">
    <citation type="submission" date="2020-09" db="EMBL/GenBank/DDBJ databases">
        <authorList>
            <person name="Sun Q."/>
            <person name="Zhou Y."/>
        </authorList>
    </citation>
    <scope>NUCLEOTIDE SEQUENCE</scope>
    <source>
        <strain evidence="1">CGMCC 1.15880</strain>
    </source>
</reference>
<comment type="caution">
    <text evidence="1">The sequence shown here is derived from an EMBL/GenBank/DDBJ whole genome shotgun (WGS) entry which is preliminary data.</text>
</comment>
<evidence type="ECO:0000313" key="1">
    <source>
        <dbReference type="EMBL" id="GGA15775.1"/>
    </source>
</evidence>
<dbReference type="EMBL" id="BMKA01000002">
    <property type="protein sequence ID" value="GGA15775.1"/>
    <property type="molecule type" value="Genomic_DNA"/>
</dbReference>
<protein>
    <recommendedName>
        <fullName evidence="3">DUF2332 domain-containing protein</fullName>
    </recommendedName>
</protein>
<evidence type="ECO:0008006" key="3">
    <source>
        <dbReference type="Google" id="ProtNLM"/>
    </source>
</evidence>
<accession>A0A916QVZ3</accession>
<proteinExistence type="predicted"/>
<dbReference type="AlphaFoldDB" id="A0A916QVZ3"/>
<dbReference type="RefSeq" id="WP_188672897.1">
    <property type="nucleotide sequence ID" value="NZ_BMKA01000002.1"/>
</dbReference>
<dbReference type="Proteomes" id="UP000628017">
    <property type="component" value="Unassembled WGS sequence"/>
</dbReference>
<organism evidence="1 2">
    <name type="scientific">Neptunicoccus cionae</name>
    <dbReference type="NCBI Taxonomy" id="2035344"/>
    <lineage>
        <taxon>Bacteria</taxon>
        <taxon>Pseudomonadati</taxon>
        <taxon>Pseudomonadota</taxon>
        <taxon>Alphaproteobacteria</taxon>
        <taxon>Rhodobacterales</taxon>
        <taxon>Paracoccaceae</taxon>
        <taxon>Neptunicoccus</taxon>
    </lineage>
</organism>
<name>A0A916QVZ3_9RHOB</name>
<dbReference type="PIRSF" id="PIRSF012608">
    <property type="entry name" value="UCP012608"/>
    <property type="match status" value="1"/>
</dbReference>
<dbReference type="InterPro" id="IPR011200">
    <property type="entry name" value="UCP012608"/>
</dbReference>
<gene>
    <name evidence="1" type="ORF">GCM10011498_15170</name>
</gene>
<keyword evidence="2" id="KW-1185">Reference proteome</keyword>
<sequence length="353" mass="38570">MPLDRSAFERQAAWCRQLGSEFTSALLLALVDTLDNTTATGRRVIDWPGAAGPMRDVVPLRLSGACHAMVLSGQSPELAAVYPPNEMPKSHELAQAVAGTLQRCDAQILDFLEFAPQTNEVARASLLMAGLSVIGQQSGLPLVLYEIGSSGGLNLNLDRFSHQLGRVHLGDAGSEVRLAPDWEGAAPTQMPEITARQGCDVNPIRVTDPKQALRLLAYIWPDQPERLARTRAAIALARDFPPTLHAADAGDWVKQMCQSPAPRGQTRVFMHSITWQYLPEATQQKITRAMEKAGPNGTPDTPLAWLSFELSDQGKAQLTLRLWPEHAELQVLADANPHVQQVRWHGVNADPVE</sequence>
<evidence type="ECO:0000313" key="2">
    <source>
        <dbReference type="Proteomes" id="UP000628017"/>
    </source>
</evidence>
<reference evidence="1" key="1">
    <citation type="journal article" date="2014" name="Int. J. Syst. Evol. Microbiol.">
        <title>Complete genome sequence of Corynebacterium casei LMG S-19264T (=DSM 44701T), isolated from a smear-ripened cheese.</title>
        <authorList>
            <consortium name="US DOE Joint Genome Institute (JGI-PGF)"/>
            <person name="Walter F."/>
            <person name="Albersmeier A."/>
            <person name="Kalinowski J."/>
            <person name="Ruckert C."/>
        </authorList>
    </citation>
    <scope>NUCLEOTIDE SEQUENCE</scope>
    <source>
        <strain evidence="1">CGMCC 1.15880</strain>
    </source>
</reference>